<dbReference type="Pfam" id="PF08788">
    <property type="entry name" value="NHR2"/>
    <property type="match status" value="1"/>
</dbReference>
<accession>A0A2S2QCV5</accession>
<dbReference type="GO" id="GO:0005634">
    <property type="term" value="C:nucleus"/>
    <property type="evidence" value="ECO:0007669"/>
    <property type="project" value="TreeGrafter"/>
</dbReference>
<dbReference type="SUPFAM" id="SSF101447">
    <property type="entry name" value="Formin homology 2 domain (FH2 domain)"/>
    <property type="match status" value="1"/>
</dbReference>
<evidence type="ECO:0000313" key="3">
    <source>
        <dbReference type="EMBL" id="MBY75584.1"/>
    </source>
</evidence>
<name>A0A2S2QCV5_9HEMI</name>
<sequence>MYHHPNLHPQDPPPPPPPPPPPHPYNILPLLHLREVEDHKGHVEDEWKNIHVMLNCILSMVEKTKKALGILQERGLTDTHFPDWNRKKSTDEVLAQTVRHTEERIESIKKKADFKNVKNIVTIPR</sequence>
<protein>
    <recommendedName>
        <fullName evidence="2">NHR2-like domain-containing protein</fullName>
    </recommendedName>
</protein>
<dbReference type="PANTHER" id="PTHR10379:SF14">
    <property type="entry name" value="NERVY, ISOFORM D"/>
    <property type="match status" value="1"/>
</dbReference>
<dbReference type="PANTHER" id="PTHR10379">
    <property type="entry name" value="MTG8 ETO EIGHT TWENTY ONE PROTEIN"/>
    <property type="match status" value="1"/>
</dbReference>
<feature type="compositionally biased region" description="Pro residues" evidence="1">
    <location>
        <begin position="10"/>
        <end position="24"/>
    </location>
</feature>
<feature type="region of interest" description="Disordered" evidence="1">
    <location>
        <begin position="1"/>
        <end position="25"/>
    </location>
</feature>
<dbReference type="OrthoDB" id="2951111at2759"/>
<dbReference type="Gene3D" id="6.10.250.230">
    <property type="match status" value="1"/>
</dbReference>
<evidence type="ECO:0000256" key="1">
    <source>
        <dbReference type="SAM" id="MobiDB-lite"/>
    </source>
</evidence>
<dbReference type="GO" id="GO:0003714">
    <property type="term" value="F:transcription corepressor activity"/>
    <property type="evidence" value="ECO:0007669"/>
    <property type="project" value="InterPro"/>
</dbReference>
<feature type="domain" description="NHR2-like" evidence="2">
    <location>
        <begin position="42"/>
        <end position="92"/>
    </location>
</feature>
<gene>
    <name evidence="3" type="ORF">g.77489</name>
</gene>
<dbReference type="InterPro" id="IPR014896">
    <property type="entry name" value="NHR2"/>
</dbReference>
<organism evidence="3">
    <name type="scientific">Sipha flava</name>
    <name type="common">yellow sugarcane aphid</name>
    <dbReference type="NCBI Taxonomy" id="143950"/>
    <lineage>
        <taxon>Eukaryota</taxon>
        <taxon>Metazoa</taxon>
        <taxon>Ecdysozoa</taxon>
        <taxon>Arthropoda</taxon>
        <taxon>Hexapoda</taxon>
        <taxon>Insecta</taxon>
        <taxon>Pterygota</taxon>
        <taxon>Neoptera</taxon>
        <taxon>Paraneoptera</taxon>
        <taxon>Hemiptera</taxon>
        <taxon>Sternorrhyncha</taxon>
        <taxon>Aphidomorpha</taxon>
        <taxon>Aphidoidea</taxon>
        <taxon>Aphididae</taxon>
        <taxon>Sipha</taxon>
    </lineage>
</organism>
<dbReference type="InterPro" id="IPR013289">
    <property type="entry name" value="CBFA2T1/2/3"/>
</dbReference>
<reference evidence="3" key="1">
    <citation type="submission" date="2018-04" db="EMBL/GenBank/DDBJ databases">
        <title>Transcriptome assembly of Sipha flava.</title>
        <authorList>
            <person name="Scully E.D."/>
            <person name="Geib S.M."/>
            <person name="Palmer N.A."/>
            <person name="Koch K."/>
            <person name="Bradshaw J."/>
            <person name="Heng-Moss T."/>
            <person name="Sarath G."/>
        </authorList>
    </citation>
    <scope>NUCLEOTIDE SEQUENCE</scope>
</reference>
<proteinExistence type="predicted"/>
<dbReference type="AlphaFoldDB" id="A0A2S2QCV5"/>
<dbReference type="EMBL" id="GGMS01006381">
    <property type="protein sequence ID" value="MBY75584.1"/>
    <property type="molecule type" value="Transcribed_RNA"/>
</dbReference>
<evidence type="ECO:0000259" key="2">
    <source>
        <dbReference type="Pfam" id="PF08788"/>
    </source>
</evidence>